<dbReference type="Gene3D" id="3.40.50.720">
    <property type="entry name" value="NAD(P)-binding Rossmann-like Domain"/>
    <property type="match status" value="1"/>
</dbReference>
<sequence>MSGQPASSTLVCEPFTESDICSTTPCNSSSAYGARATLFAKLPQGASFINVGRGPQLDQKALLDALDSGHLRDAILDVAHPELPPEHPFWTHPRVR</sequence>
<dbReference type="EC" id="1.1.1.81" evidence="4"/>
<keyword evidence="5" id="KW-1185">Reference proteome</keyword>
<evidence type="ECO:0000256" key="1">
    <source>
        <dbReference type="ARBA" id="ARBA00023002"/>
    </source>
</evidence>
<organism evidence="4 5">
    <name type="scientific">Paraburkholderia hiiakae</name>
    <dbReference type="NCBI Taxonomy" id="1081782"/>
    <lineage>
        <taxon>Bacteria</taxon>
        <taxon>Pseudomonadati</taxon>
        <taxon>Pseudomonadota</taxon>
        <taxon>Betaproteobacteria</taxon>
        <taxon>Burkholderiales</taxon>
        <taxon>Burkholderiaceae</taxon>
        <taxon>Paraburkholderia</taxon>
    </lineage>
</organism>
<dbReference type="Pfam" id="PF02826">
    <property type="entry name" value="2-Hacid_dh_C"/>
    <property type="match status" value="1"/>
</dbReference>
<evidence type="ECO:0000313" key="4">
    <source>
        <dbReference type="EMBL" id="CAD6561446.1"/>
    </source>
</evidence>
<dbReference type="SUPFAM" id="SSF51735">
    <property type="entry name" value="NAD(P)-binding Rossmann-fold domains"/>
    <property type="match status" value="1"/>
</dbReference>
<name>A0ABN7IHP0_9BURK</name>
<comment type="caution">
    <text evidence="4">The sequence shown here is derived from an EMBL/GenBank/DDBJ whole genome shotgun (WGS) entry which is preliminary data.</text>
</comment>
<evidence type="ECO:0000313" key="5">
    <source>
        <dbReference type="Proteomes" id="UP000656319"/>
    </source>
</evidence>
<evidence type="ECO:0000256" key="2">
    <source>
        <dbReference type="ARBA" id="ARBA00023027"/>
    </source>
</evidence>
<dbReference type="Proteomes" id="UP000656319">
    <property type="component" value="Unassembled WGS sequence"/>
</dbReference>
<dbReference type="InterPro" id="IPR006140">
    <property type="entry name" value="D-isomer_DH_NAD-bd"/>
</dbReference>
<gene>
    <name evidence="4" type="primary">ghrA_2</name>
    <name evidence="4" type="ORF">LMG27952_07461</name>
</gene>
<dbReference type="GO" id="GO:0016618">
    <property type="term" value="F:hydroxypyruvate reductase [NAD(P)H] activity"/>
    <property type="evidence" value="ECO:0007669"/>
    <property type="project" value="UniProtKB-EC"/>
</dbReference>
<dbReference type="PANTHER" id="PTHR43333:SF1">
    <property type="entry name" value="D-ISOMER SPECIFIC 2-HYDROXYACID DEHYDROGENASE NAD-BINDING DOMAIN-CONTAINING PROTEIN"/>
    <property type="match status" value="1"/>
</dbReference>
<keyword evidence="2" id="KW-0520">NAD</keyword>
<keyword evidence="1 4" id="KW-0560">Oxidoreductase</keyword>
<evidence type="ECO:0000259" key="3">
    <source>
        <dbReference type="Pfam" id="PF02826"/>
    </source>
</evidence>
<feature type="domain" description="D-isomer specific 2-hydroxyacid dehydrogenase NAD-binding" evidence="3">
    <location>
        <begin position="15"/>
        <end position="95"/>
    </location>
</feature>
<proteinExistence type="predicted"/>
<reference evidence="4 5" key="1">
    <citation type="submission" date="2020-10" db="EMBL/GenBank/DDBJ databases">
        <authorList>
            <person name="Peeters C."/>
        </authorList>
    </citation>
    <scope>NUCLEOTIDE SEQUENCE [LARGE SCALE GENOMIC DNA]</scope>
    <source>
        <strain evidence="4 5">LMG 27952</strain>
    </source>
</reference>
<dbReference type="EMBL" id="CAJHCQ010000036">
    <property type="protein sequence ID" value="CAD6561446.1"/>
    <property type="molecule type" value="Genomic_DNA"/>
</dbReference>
<protein>
    <submittedName>
        <fullName evidence="4">Glyoxylate/hydroxypyruvate reductase A</fullName>
        <ecNumber evidence="4">1.1.1.81</ecNumber>
    </submittedName>
</protein>
<dbReference type="PANTHER" id="PTHR43333">
    <property type="entry name" value="2-HACID_DH_C DOMAIN-CONTAINING PROTEIN"/>
    <property type="match status" value="1"/>
</dbReference>
<dbReference type="InterPro" id="IPR036291">
    <property type="entry name" value="NAD(P)-bd_dom_sf"/>
</dbReference>
<accession>A0ABN7IHP0</accession>